<dbReference type="Proteomes" id="UP000600565">
    <property type="component" value="Unassembled WGS sequence"/>
</dbReference>
<protein>
    <submittedName>
        <fullName evidence="2">Pyruvate formate-lyase</fullName>
    </submittedName>
</protein>
<proteinExistence type="predicted"/>
<feature type="transmembrane region" description="Helical" evidence="1">
    <location>
        <begin position="53"/>
        <end position="74"/>
    </location>
</feature>
<keyword evidence="2" id="KW-0670">Pyruvate</keyword>
<keyword evidence="1" id="KW-1133">Transmembrane helix</keyword>
<keyword evidence="1" id="KW-0472">Membrane</keyword>
<keyword evidence="1" id="KW-0812">Transmembrane</keyword>
<feature type="transmembrane region" description="Helical" evidence="1">
    <location>
        <begin position="24"/>
        <end position="41"/>
    </location>
</feature>
<reference evidence="2 3" key="1">
    <citation type="submission" date="2020-08" db="EMBL/GenBank/DDBJ databases">
        <title>A Genomic Blueprint of the Chicken Gut Microbiome.</title>
        <authorList>
            <person name="Gilroy R."/>
            <person name="Ravi A."/>
            <person name="Getino M."/>
            <person name="Pursley I."/>
            <person name="Horton D.L."/>
            <person name="Alikhan N.-F."/>
            <person name="Baker D."/>
            <person name="Gharbi K."/>
            <person name="Hall N."/>
            <person name="Watson M."/>
            <person name="Adriaenssens E.M."/>
            <person name="Foster-Nyarko E."/>
            <person name="Jarju S."/>
            <person name="Secka A."/>
            <person name="Antonio M."/>
            <person name="Oren A."/>
            <person name="Chaudhuri R."/>
            <person name="La Ragione R.M."/>
            <person name="Hildebrand F."/>
            <person name="Pallen M.J."/>
        </authorList>
    </citation>
    <scope>NUCLEOTIDE SEQUENCE [LARGE SCALE GENOMIC DNA]</scope>
    <source>
        <strain evidence="2 3">Sa1YVA6</strain>
    </source>
</reference>
<dbReference type="RefSeq" id="WP_191704013.1">
    <property type="nucleotide sequence ID" value="NZ_JACSPW010000008.1"/>
</dbReference>
<organism evidence="2 3">
    <name type="scientific">Solibacillus merdavium</name>
    <dbReference type="NCBI Taxonomy" id="2762218"/>
    <lineage>
        <taxon>Bacteria</taxon>
        <taxon>Bacillati</taxon>
        <taxon>Bacillota</taxon>
        <taxon>Bacilli</taxon>
        <taxon>Bacillales</taxon>
        <taxon>Caryophanaceae</taxon>
        <taxon>Solibacillus</taxon>
    </lineage>
</organism>
<evidence type="ECO:0000313" key="3">
    <source>
        <dbReference type="Proteomes" id="UP000600565"/>
    </source>
</evidence>
<evidence type="ECO:0000313" key="2">
    <source>
        <dbReference type="EMBL" id="MBD8033462.1"/>
    </source>
</evidence>
<feature type="transmembrane region" description="Helical" evidence="1">
    <location>
        <begin position="89"/>
        <end position="107"/>
    </location>
</feature>
<sequence length="125" mass="14798">MIALFASVIYLVLFLFLKQTMDKLHSIIVVIAFFIFFQFIIREQLIPLWQRLAVIFNSVPYSKGLLFTALLFLMNELICQLLEQYEYDAFATLVTLSIRMTAVLYWINLLQPKFQVLIQLLERLQ</sequence>
<keyword evidence="3" id="KW-1185">Reference proteome</keyword>
<evidence type="ECO:0000256" key="1">
    <source>
        <dbReference type="SAM" id="Phobius"/>
    </source>
</evidence>
<name>A0ABR8XNE8_9BACL</name>
<gene>
    <name evidence="2" type="ORF">H9632_10305</name>
</gene>
<dbReference type="EMBL" id="JACSPW010000008">
    <property type="protein sequence ID" value="MBD8033462.1"/>
    <property type="molecule type" value="Genomic_DNA"/>
</dbReference>
<accession>A0ABR8XNE8</accession>
<comment type="caution">
    <text evidence="2">The sequence shown here is derived from an EMBL/GenBank/DDBJ whole genome shotgun (WGS) entry which is preliminary data.</text>
</comment>